<reference evidence="1 2" key="1">
    <citation type="submission" date="2017-01" db="EMBL/GenBank/DDBJ databases">
        <title>Genome analysis of Paenibacillus selenitrireducens ES3-24.</title>
        <authorList>
            <person name="Xu D."/>
            <person name="Yao R."/>
            <person name="Zheng S."/>
        </authorList>
    </citation>
    <scope>NUCLEOTIDE SEQUENCE [LARGE SCALE GENOMIC DNA]</scope>
    <source>
        <strain evidence="1 2">ES3-24</strain>
    </source>
</reference>
<dbReference type="AlphaFoldDB" id="A0A1T2XFL2"/>
<dbReference type="RefSeq" id="WP_078498948.1">
    <property type="nucleotide sequence ID" value="NZ_MSZX01000004.1"/>
</dbReference>
<accession>A0A1T2XFL2</accession>
<dbReference type="Proteomes" id="UP000190188">
    <property type="component" value="Unassembled WGS sequence"/>
</dbReference>
<protein>
    <submittedName>
        <fullName evidence="1">Uncharacterized protein</fullName>
    </submittedName>
</protein>
<name>A0A1T2XFL2_9BACL</name>
<organism evidence="1 2">
    <name type="scientific">Paenibacillus selenitireducens</name>
    <dbReference type="NCBI Taxonomy" id="1324314"/>
    <lineage>
        <taxon>Bacteria</taxon>
        <taxon>Bacillati</taxon>
        <taxon>Bacillota</taxon>
        <taxon>Bacilli</taxon>
        <taxon>Bacillales</taxon>
        <taxon>Paenibacillaceae</taxon>
        <taxon>Paenibacillus</taxon>
    </lineage>
</organism>
<comment type="caution">
    <text evidence="1">The sequence shown here is derived from an EMBL/GenBank/DDBJ whole genome shotgun (WGS) entry which is preliminary data.</text>
</comment>
<keyword evidence="2" id="KW-1185">Reference proteome</keyword>
<proteinExistence type="predicted"/>
<dbReference type="STRING" id="1324314.BVG16_12190"/>
<sequence length="94" mass="11372">MLNIKNKSIIIEMDRNDLWQLGTALMNGIEMETQRKWVHYYQGHTEAEFLHYVRLQHHVIFVYLQEIYGYLERIELLDALEEELLSIYRQKASS</sequence>
<gene>
    <name evidence="1" type="ORF">BVG16_12190</name>
</gene>
<dbReference type="EMBL" id="MSZX01000004">
    <property type="protein sequence ID" value="OPA78618.1"/>
    <property type="molecule type" value="Genomic_DNA"/>
</dbReference>
<evidence type="ECO:0000313" key="2">
    <source>
        <dbReference type="Proteomes" id="UP000190188"/>
    </source>
</evidence>
<evidence type="ECO:0000313" key="1">
    <source>
        <dbReference type="EMBL" id="OPA78618.1"/>
    </source>
</evidence>